<dbReference type="EMBL" id="DXES01000125">
    <property type="protein sequence ID" value="HIX65760.1"/>
    <property type="molecule type" value="Genomic_DNA"/>
</dbReference>
<evidence type="ECO:0000313" key="2">
    <source>
        <dbReference type="EMBL" id="HIX65760.1"/>
    </source>
</evidence>
<keyword evidence="1" id="KW-0472">Membrane</keyword>
<dbReference type="PANTHER" id="PTHR36434:SF1">
    <property type="entry name" value="MEMBRANE PROTEASE YUGP-RELATED"/>
    <property type="match status" value="1"/>
</dbReference>
<comment type="caution">
    <text evidence="2">The sequence shown here is derived from an EMBL/GenBank/DDBJ whole genome shotgun (WGS) entry which is preliminary data.</text>
</comment>
<keyword evidence="1" id="KW-1133">Transmembrane helix</keyword>
<dbReference type="InterPro" id="IPR007395">
    <property type="entry name" value="Zn_peptidase_2"/>
</dbReference>
<evidence type="ECO:0000256" key="1">
    <source>
        <dbReference type="SAM" id="Phobius"/>
    </source>
</evidence>
<dbReference type="AlphaFoldDB" id="A0A9D1WS28"/>
<dbReference type="Pfam" id="PF04298">
    <property type="entry name" value="Zn_peptidase_2"/>
    <property type="match status" value="1"/>
</dbReference>
<feature type="transmembrane region" description="Helical" evidence="1">
    <location>
        <begin position="6"/>
        <end position="30"/>
    </location>
</feature>
<organism evidence="2 3">
    <name type="scientific">Candidatus Anaerotruncus excrementipullorum</name>
    <dbReference type="NCBI Taxonomy" id="2838465"/>
    <lineage>
        <taxon>Bacteria</taxon>
        <taxon>Bacillati</taxon>
        <taxon>Bacillota</taxon>
        <taxon>Clostridia</taxon>
        <taxon>Eubacteriales</taxon>
        <taxon>Oscillospiraceae</taxon>
        <taxon>Anaerotruncus</taxon>
    </lineage>
</organism>
<reference evidence="2" key="1">
    <citation type="journal article" date="2021" name="PeerJ">
        <title>Extensive microbial diversity within the chicken gut microbiome revealed by metagenomics and culture.</title>
        <authorList>
            <person name="Gilroy R."/>
            <person name="Ravi A."/>
            <person name="Getino M."/>
            <person name="Pursley I."/>
            <person name="Horton D.L."/>
            <person name="Alikhan N.F."/>
            <person name="Baker D."/>
            <person name="Gharbi K."/>
            <person name="Hall N."/>
            <person name="Watson M."/>
            <person name="Adriaenssens E.M."/>
            <person name="Foster-Nyarko E."/>
            <person name="Jarju S."/>
            <person name="Secka A."/>
            <person name="Antonio M."/>
            <person name="Oren A."/>
            <person name="Chaudhuri R.R."/>
            <person name="La Ragione R."/>
            <person name="Hildebrand F."/>
            <person name="Pallen M.J."/>
        </authorList>
    </citation>
    <scope>NUCLEOTIDE SEQUENCE</scope>
    <source>
        <strain evidence="2">CHK188-5543</strain>
    </source>
</reference>
<name>A0A9D1WS28_9FIRM</name>
<feature type="transmembrane region" description="Helical" evidence="1">
    <location>
        <begin position="134"/>
        <end position="160"/>
    </location>
</feature>
<protein>
    <submittedName>
        <fullName evidence="2">Zinc metallopeptidase</fullName>
    </submittedName>
</protein>
<gene>
    <name evidence="2" type="ORF">H9736_05865</name>
</gene>
<sequence length="228" mass="25021">MFLDYYYVILVLPALLLAMWAQGRVSSTYAKYGRVRSARRIPAQEAARQILLDNGLGNIPIQRVRGNLTDHYDPAARVLRLSDSVYGSDSVAALGVAAHECGHAIQHAQGYGPLMLRNAIIPVTNFGSKLSIPLILLGLVLGLAPLVQVGIWMFALMAVFQLVTLPVEFNASARALATLERENYLEPSELRGARKVLQAAALTYVAALLVTVMQLLRLVLLFGNRRRD</sequence>
<evidence type="ECO:0000313" key="3">
    <source>
        <dbReference type="Proteomes" id="UP000886800"/>
    </source>
</evidence>
<dbReference type="Proteomes" id="UP000886800">
    <property type="component" value="Unassembled WGS sequence"/>
</dbReference>
<proteinExistence type="predicted"/>
<reference evidence="2" key="2">
    <citation type="submission" date="2021-04" db="EMBL/GenBank/DDBJ databases">
        <authorList>
            <person name="Gilroy R."/>
        </authorList>
    </citation>
    <scope>NUCLEOTIDE SEQUENCE</scope>
    <source>
        <strain evidence="2">CHK188-5543</strain>
    </source>
</reference>
<feature type="transmembrane region" description="Helical" evidence="1">
    <location>
        <begin position="201"/>
        <end position="222"/>
    </location>
</feature>
<dbReference type="PANTHER" id="PTHR36434">
    <property type="entry name" value="MEMBRANE PROTEASE YUGP-RELATED"/>
    <property type="match status" value="1"/>
</dbReference>
<keyword evidence="1" id="KW-0812">Transmembrane</keyword>
<accession>A0A9D1WS28</accession>